<reference evidence="3" key="1">
    <citation type="submission" date="2020-11" db="EMBL/GenBank/DDBJ databases">
        <authorList>
            <person name="Whiteford S."/>
        </authorList>
    </citation>
    <scope>NUCLEOTIDE SEQUENCE</scope>
</reference>
<dbReference type="GO" id="GO:0016747">
    <property type="term" value="F:acyltransferase activity, transferring groups other than amino-acyl groups"/>
    <property type="evidence" value="ECO:0007669"/>
    <property type="project" value="InterPro"/>
</dbReference>
<dbReference type="Proteomes" id="UP000653454">
    <property type="component" value="Unassembled WGS sequence"/>
</dbReference>
<feature type="transmembrane region" description="Helical" evidence="1">
    <location>
        <begin position="326"/>
        <end position="346"/>
    </location>
</feature>
<keyword evidence="1" id="KW-0812">Transmembrane</keyword>
<feature type="domain" description="Acyltransferase 3" evidence="2">
    <location>
        <begin position="13"/>
        <end position="342"/>
    </location>
</feature>
<dbReference type="EMBL" id="CAJHNJ030000002">
    <property type="protein sequence ID" value="CAG9090433.1"/>
    <property type="molecule type" value="Genomic_DNA"/>
</dbReference>
<evidence type="ECO:0000313" key="3">
    <source>
        <dbReference type="EMBL" id="CAG9090433.1"/>
    </source>
</evidence>
<dbReference type="InterPro" id="IPR052728">
    <property type="entry name" value="O2_lipid_transport_reg"/>
</dbReference>
<dbReference type="InterPro" id="IPR002656">
    <property type="entry name" value="Acyl_transf_3_dom"/>
</dbReference>
<feature type="transmembrane region" description="Helical" evidence="1">
    <location>
        <begin position="292"/>
        <end position="311"/>
    </location>
</feature>
<feature type="transmembrane region" description="Helical" evidence="1">
    <location>
        <begin position="179"/>
        <end position="200"/>
    </location>
</feature>
<evidence type="ECO:0000256" key="1">
    <source>
        <dbReference type="SAM" id="Phobius"/>
    </source>
</evidence>
<dbReference type="AlphaFoldDB" id="A0A8S4D0S8"/>
<dbReference type="PANTHER" id="PTHR11161:SF0">
    <property type="entry name" value="O-ACYLTRANSFERASE LIKE PROTEIN"/>
    <property type="match status" value="1"/>
</dbReference>
<keyword evidence="1" id="KW-1133">Transmembrane helix</keyword>
<feature type="transmembrane region" description="Helical" evidence="1">
    <location>
        <begin position="216"/>
        <end position="235"/>
    </location>
</feature>
<proteinExistence type="predicted"/>
<keyword evidence="1" id="KW-0472">Membrane</keyword>
<organism evidence="3 4">
    <name type="scientific">Plutella xylostella</name>
    <name type="common">Diamondback moth</name>
    <name type="synonym">Plutella maculipennis</name>
    <dbReference type="NCBI Taxonomy" id="51655"/>
    <lineage>
        <taxon>Eukaryota</taxon>
        <taxon>Metazoa</taxon>
        <taxon>Ecdysozoa</taxon>
        <taxon>Arthropoda</taxon>
        <taxon>Hexapoda</taxon>
        <taxon>Insecta</taxon>
        <taxon>Pterygota</taxon>
        <taxon>Neoptera</taxon>
        <taxon>Endopterygota</taxon>
        <taxon>Lepidoptera</taxon>
        <taxon>Glossata</taxon>
        <taxon>Ditrysia</taxon>
        <taxon>Yponomeutoidea</taxon>
        <taxon>Plutellidae</taxon>
        <taxon>Plutella</taxon>
    </lineage>
</organism>
<evidence type="ECO:0000313" key="4">
    <source>
        <dbReference type="Proteomes" id="UP000653454"/>
    </source>
</evidence>
<dbReference type="PANTHER" id="PTHR11161">
    <property type="entry name" value="O-ACYLTRANSFERASE"/>
    <property type="match status" value="1"/>
</dbReference>
<gene>
    <name evidence="3" type="ORF">PLXY2_LOCUS668</name>
</gene>
<feature type="transmembrane region" description="Helical" evidence="1">
    <location>
        <begin position="21"/>
        <end position="42"/>
    </location>
</feature>
<protein>
    <submittedName>
        <fullName evidence="3">(diamondback moth) hypothetical protein</fullName>
    </submittedName>
</protein>
<feature type="transmembrane region" description="Helical" evidence="1">
    <location>
        <begin position="101"/>
        <end position="123"/>
    </location>
</feature>
<sequence>MWPFTKILERGSLLRSVPRLYLGRLVRLYPVLIGALALQALALQATPGARRGRGRGGARGPVFAQYVAGCRRGWWPVLLFVQNLVYTCSPGEDTYSLCLDLSYYLAIDTQLFFLSPLVLVCLVEGAGESGGARGAWAALFAALAGSLALASTISFYLNLPFVLSVDIVDPLSFDYYSQYYFNTLLRSPPYFIGMILGYVLHRSRKEPLVISKKCRISLWLTCGLLLALAGAAPLLCLRWQRPWLHNACNAAARSVWASAVAWIVVACHHNYGGVVAWFLSLAAWRPLSRLSYAVYLLHVPVLKLSAALATADTVSVRDDFRAVKNFFFIFTVSTALAFALTVAVELPASHLLRVLKGGNNKVADKPTTE</sequence>
<name>A0A8S4D0S8_PLUXY</name>
<accession>A0A8S4D0S8</accession>
<feature type="transmembrane region" description="Helical" evidence="1">
    <location>
        <begin position="135"/>
        <end position="159"/>
    </location>
</feature>
<feature type="transmembrane region" description="Helical" evidence="1">
    <location>
        <begin position="255"/>
        <end position="280"/>
    </location>
</feature>
<comment type="caution">
    <text evidence="3">The sequence shown here is derived from an EMBL/GenBank/DDBJ whole genome shotgun (WGS) entry which is preliminary data.</text>
</comment>
<dbReference type="Pfam" id="PF01757">
    <property type="entry name" value="Acyl_transf_3"/>
    <property type="match status" value="1"/>
</dbReference>
<keyword evidence="4" id="KW-1185">Reference proteome</keyword>
<evidence type="ECO:0000259" key="2">
    <source>
        <dbReference type="Pfam" id="PF01757"/>
    </source>
</evidence>